<reference evidence="1" key="1">
    <citation type="submission" date="2021-09" db="EMBL/GenBank/DDBJ databases">
        <title>The genome of Mauremys mutica provides insights into the evolution of semi-aquatic lifestyle.</title>
        <authorList>
            <person name="Gong S."/>
            <person name="Gao Y."/>
        </authorList>
    </citation>
    <scope>NUCLEOTIDE SEQUENCE</scope>
    <source>
        <strain evidence="1">MM-2020</strain>
        <tissue evidence="1">Muscle</tissue>
    </source>
</reference>
<gene>
    <name evidence="1" type="ORF">KIL84_001019</name>
</gene>
<organism evidence="1 2">
    <name type="scientific">Mauremys mutica</name>
    <name type="common">yellowpond turtle</name>
    <dbReference type="NCBI Taxonomy" id="74926"/>
    <lineage>
        <taxon>Eukaryota</taxon>
        <taxon>Metazoa</taxon>
        <taxon>Chordata</taxon>
        <taxon>Craniata</taxon>
        <taxon>Vertebrata</taxon>
        <taxon>Euteleostomi</taxon>
        <taxon>Archelosauria</taxon>
        <taxon>Testudinata</taxon>
        <taxon>Testudines</taxon>
        <taxon>Cryptodira</taxon>
        <taxon>Durocryptodira</taxon>
        <taxon>Testudinoidea</taxon>
        <taxon>Geoemydidae</taxon>
        <taxon>Geoemydinae</taxon>
        <taxon>Mauremys</taxon>
    </lineage>
</organism>
<dbReference type="EMBL" id="JAHDVG010000484">
    <property type="protein sequence ID" value="KAH1170034.1"/>
    <property type="molecule type" value="Genomic_DNA"/>
</dbReference>
<evidence type="ECO:0000313" key="2">
    <source>
        <dbReference type="Proteomes" id="UP000827986"/>
    </source>
</evidence>
<proteinExistence type="predicted"/>
<sequence length="113" mass="13263">MFAIHTVSKTLQSREMQLDLAITHIKGLIDFLRKYRNTGFTSAKNTATEIAAEMDVEHKFRERHVKRKRGEEELENSPEKVFETNYFLVILDQALVSLITGFEQIQEYVWFPV</sequence>
<comment type="caution">
    <text evidence="1">The sequence shown here is derived from an EMBL/GenBank/DDBJ whole genome shotgun (WGS) entry which is preliminary data.</text>
</comment>
<name>A0A9D3WTR1_9SAUR</name>
<protein>
    <submittedName>
        <fullName evidence="1">Uncharacterized protein</fullName>
    </submittedName>
</protein>
<dbReference type="Proteomes" id="UP000827986">
    <property type="component" value="Unassembled WGS sequence"/>
</dbReference>
<dbReference type="AlphaFoldDB" id="A0A9D3WTR1"/>
<accession>A0A9D3WTR1</accession>
<keyword evidence="2" id="KW-1185">Reference proteome</keyword>
<evidence type="ECO:0000313" key="1">
    <source>
        <dbReference type="EMBL" id="KAH1170034.1"/>
    </source>
</evidence>